<name>A0A2J6TP62_9HELO</name>
<dbReference type="GeneID" id="36579126"/>
<dbReference type="PANTHER" id="PTHR35392">
    <property type="entry name" value="ZN(II)2CYS6 TRANSCRIPTION FACTOR (EUROFUNG)-RELATED-RELATED"/>
    <property type="match status" value="1"/>
</dbReference>
<accession>A0A2J6TP62</accession>
<feature type="region of interest" description="Disordered" evidence="1">
    <location>
        <begin position="1"/>
        <end position="23"/>
    </location>
</feature>
<organism evidence="2 3">
    <name type="scientific">Hyaloscypha bicolor E</name>
    <dbReference type="NCBI Taxonomy" id="1095630"/>
    <lineage>
        <taxon>Eukaryota</taxon>
        <taxon>Fungi</taxon>
        <taxon>Dikarya</taxon>
        <taxon>Ascomycota</taxon>
        <taxon>Pezizomycotina</taxon>
        <taxon>Leotiomycetes</taxon>
        <taxon>Helotiales</taxon>
        <taxon>Hyaloscyphaceae</taxon>
        <taxon>Hyaloscypha</taxon>
        <taxon>Hyaloscypha bicolor</taxon>
    </lineage>
</organism>
<evidence type="ECO:0000313" key="2">
    <source>
        <dbReference type="EMBL" id="PMD64805.1"/>
    </source>
</evidence>
<dbReference type="InterPro" id="IPR052973">
    <property type="entry name" value="Fungal_sec-metab_reg_TF"/>
</dbReference>
<feature type="region of interest" description="Disordered" evidence="1">
    <location>
        <begin position="86"/>
        <end position="109"/>
    </location>
</feature>
<evidence type="ECO:0000313" key="3">
    <source>
        <dbReference type="Proteomes" id="UP000235371"/>
    </source>
</evidence>
<keyword evidence="3" id="KW-1185">Reference proteome</keyword>
<reference evidence="2 3" key="1">
    <citation type="submission" date="2016-04" db="EMBL/GenBank/DDBJ databases">
        <title>A degradative enzymes factory behind the ericoid mycorrhizal symbiosis.</title>
        <authorList>
            <consortium name="DOE Joint Genome Institute"/>
            <person name="Martino E."/>
            <person name="Morin E."/>
            <person name="Grelet G."/>
            <person name="Kuo A."/>
            <person name="Kohler A."/>
            <person name="Daghino S."/>
            <person name="Barry K."/>
            <person name="Choi C."/>
            <person name="Cichocki N."/>
            <person name="Clum A."/>
            <person name="Copeland A."/>
            <person name="Hainaut M."/>
            <person name="Haridas S."/>
            <person name="Labutti K."/>
            <person name="Lindquist E."/>
            <person name="Lipzen A."/>
            <person name="Khouja H.-R."/>
            <person name="Murat C."/>
            <person name="Ohm R."/>
            <person name="Olson A."/>
            <person name="Spatafora J."/>
            <person name="Veneault-Fourrey C."/>
            <person name="Henrissat B."/>
            <person name="Grigoriev I."/>
            <person name="Martin F."/>
            <person name="Perotto S."/>
        </authorList>
    </citation>
    <scope>NUCLEOTIDE SEQUENCE [LARGE SCALE GENOMIC DNA]</scope>
    <source>
        <strain evidence="2 3">E</strain>
    </source>
</reference>
<protein>
    <recommendedName>
        <fullName evidence="4">Zn(2)-C6 fungal-type domain-containing protein</fullName>
    </recommendedName>
</protein>
<dbReference type="PANTHER" id="PTHR35392:SF3">
    <property type="entry name" value="ZN(2)-C6 FUNGAL-TYPE DOMAIN-CONTAINING PROTEIN"/>
    <property type="match status" value="1"/>
</dbReference>
<sequence length="670" mass="75325">MDSIWGLERGISTGDQHENNFGHPEADVETVDQLDDRHKGVEMSTRREVTEGNVDLYTWPGGHDMFQVEDDKLQEIQGMPMAISGRTSGVASVTPERRSGTNENMSSEEETLLTKHTLPGDPGLVSWNHIDDEVLLQWLDDAAGLLSNNIRNDESAHQSGTSSSTSAIIRTPSHSTNSSRDARRSSNNGLTTSKVLPGPPQDAEYANLDEPSIAFGGDSVPVDEKPNSSKRRYNAEELEKVNSVRASSACTRCQVMKEACSEDSTPGPCRRCQAIESSSRIWKTPCFRGQLTAAELFRTVSLNFPFGSKKITQWHGKDRRQVDLFYPLSNAKDHAYVPHLTVKCRRFRPGFGDVVTKSYPTPQGPRILDLPPFSLIDLPAIRNTMAQFVAHNLETFVNELKVGAVGKYFSATFDEIMRLSKSSNMLLTSLHIACMTRMQSRSFGIRGEEDLGIELETSPHSPYVGRKPIPVMIDREMDLIWRFFVEKKRKMVLSELKRKIMARKRVHWLEIYLTVFVLMTNLEFCYQHQVTKLKRHQAAARPGEVVASAPSLSMLDKWQASAENIIAHFAVISQGQYPFTLDWSVGENSIAAGLDSTSTKYMVDLVKTLSTIEWSDFERIDPDVARVQPLYWVSKIFQPSLDQKSRVKEPHSHMDRPGILFREISGKSDT</sequence>
<dbReference type="RefSeq" id="XP_024741709.1">
    <property type="nucleotide sequence ID" value="XM_024871044.1"/>
</dbReference>
<proteinExistence type="predicted"/>
<gene>
    <name evidence="2" type="ORF">K444DRAFT_206129</name>
</gene>
<dbReference type="AlphaFoldDB" id="A0A2J6TP62"/>
<feature type="region of interest" description="Disordered" evidence="1">
    <location>
        <begin position="152"/>
        <end position="231"/>
    </location>
</feature>
<dbReference type="InParanoid" id="A0A2J6TP62"/>
<dbReference type="Proteomes" id="UP000235371">
    <property type="component" value="Unassembled WGS sequence"/>
</dbReference>
<feature type="compositionally biased region" description="Basic and acidic residues" evidence="1">
    <location>
        <begin position="222"/>
        <end position="231"/>
    </location>
</feature>
<evidence type="ECO:0000256" key="1">
    <source>
        <dbReference type="SAM" id="MobiDB-lite"/>
    </source>
</evidence>
<dbReference type="OrthoDB" id="4540227at2759"/>
<evidence type="ECO:0008006" key="4">
    <source>
        <dbReference type="Google" id="ProtNLM"/>
    </source>
</evidence>
<dbReference type="EMBL" id="KZ613747">
    <property type="protein sequence ID" value="PMD64805.1"/>
    <property type="molecule type" value="Genomic_DNA"/>
</dbReference>
<dbReference type="STRING" id="1095630.A0A2J6TP62"/>